<feature type="region of interest" description="Disordered" evidence="1">
    <location>
        <begin position="330"/>
        <end position="363"/>
    </location>
</feature>
<feature type="compositionally biased region" description="Low complexity" evidence="1">
    <location>
        <begin position="218"/>
        <end position="241"/>
    </location>
</feature>
<sequence length="401" mass="43254">MSKSYVVIKLAGGGSTDSPVYKGPGLVAELWAQQIHGLTEPGQGLCRATQMHQIHGNVQALGQLSISRVLLCDQQINKHSNMREGVHQQQQENRWCCASSSLMPPHPTRTIRRRLELSVHQTDRFPQATDMALPPVFPTRGAQISDHQRRGPLRLIHNNTEAGTPPGKGSHGTPKARVAMTPRSTVRRRYRRNRMFFEAHAQHATPRPSAPTHRSHALAEASASDSEYSSAASQTPQASTTGGPRIANAGQRTAMLLQTPVSAVGTGVPSSTLSACSDASSIASLDTSSHSRALASPALSMGSHGPSWPSITTEDVDVWEDVDELLEQPHLDKDGKRTAVESGVSSAASSAPSSAISHHRKGRRVLRAKSWPLLKHPDDERLGLHLEHGAKRLGRQHAIGS</sequence>
<evidence type="ECO:0000256" key="1">
    <source>
        <dbReference type="SAM" id="MobiDB-lite"/>
    </source>
</evidence>
<gene>
    <name evidence="2" type="ORF">MONBRDRAFT_8069</name>
</gene>
<dbReference type="GeneID" id="5890793"/>
<feature type="compositionally biased region" description="Basic and acidic residues" evidence="1">
    <location>
        <begin position="330"/>
        <end position="339"/>
    </location>
</feature>
<feature type="compositionally biased region" description="Low complexity" evidence="1">
    <location>
        <begin position="345"/>
        <end position="356"/>
    </location>
</feature>
<evidence type="ECO:0000313" key="2">
    <source>
        <dbReference type="EMBL" id="EDQ89541.1"/>
    </source>
</evidence>
<dbReference type="RefSeq" id="XP_001745570.1">
    <property type="nucleotide sequence ID" value="XM_001745518.1"/>
</dbReference>
<dbReference type="AlphaFoldDB" id="A9UYY6"/>
<dbReference type="KEGG" id="mbr:MONBRDRAFT_8069"/>
<feature type="region of interest" description="Disordered" evidence="1">
    <location>
        <begin position="156"/>
        <end position="246"/>
    </location>
</feature>
<keyword evidence="3" id="KW-1185">Reference proteome</keyword>
<dbReference type="InParanoid" id="A9UYY6"/>
<reference evidence="2 3" key="1">
    <citation type="journal article" date="2008" name="Nature">
        <title>The genome of the choanoflagellate Monosiga brevicollis and the origin of metazoans.</title>
        <authorList>
            <consortium name="JGI Sequencing"/>
            <person name="King N."/>
            <person name="Westbrook M.J."/>
            <person name="Young S.L."/>
            <person name="Kuo A."/>
            <person name="Abedin M."/>
            <person name="Chapman J."/>
            <person name="Fairclough S."/>
            <person name="Hellsten U."/>
            <person name="Isogai Y."/>
            <person name="Letunic I."/>
            <person name="Marr M."/>
            <person name="Pincus D."/>
            <person name="Putnam N."/>
            <person name="Rokas A."/>
            <person name="Wright K.J."/>
            <person name="Zuzow R."/>
            <person name="Dirks W."/>
            <person name="Good M."/>
            <person name="Goodstein D."/>
            <person name="Lemons D."/>
            <person name="Li W."/>
            <person name="Lyons J.B."/>
            <person name="Morris A."/>
            <person name="Nichols S."/>
            <person name="Richter D.J."/>
            <person name="Salamov A."/>
            <person name="Bork P."/>
            <person name="Lim W.A."/>
            <person name="Manning G."/>
            <person name="Miller W.T."/>
            <person name="McGinnis W."/>
            <person name="Shapiro H."/>
            <person name="Tjian R."/>
            <person name="Grigoriev I.V."/>
            <person name="Rokhsar D."/>
        </authorList>
    </citation>
    <scope>NUCLEOTIDE SEQUENCE [LARGE SCALE GENOMIC DNA]</scope>
    <source>
        <strain evidence="3">MX1 / ATCC 50154</strain>
    </source>
</reference>
<proteinExistence type="predicted"/>
<organism evidence="2 3">
    <name type="scientific">Monosiga brevicollis</name>
    <name type="common">Choanoflagellate</name>
    <dbReference type="NCBI Taxonomy" id="81824"/>
    <lineage>
        <taxon>Eukaryota</taxon>
        <taxon>Choanoflagellata</taxon>
        <taxon>Craspedida</taxon>
        <taxon>Salpingoecidae</taxon>
        <taxon>Monosiga</taxon>
    </lineage>
</organism>
<dbReference type="EMBL" id="CH991550">
    <property type="protein sequence ID" value="EDQ89541.1"/>
    <property type="molecule type" value="Genomic_DNA"/>
</dbReference>
<accession>A9UYY6</accession>
<protein>
    <submittedName>
        <fullName evidence="2">Uncharacterized protein</fullName>
    </submittedName>
</protein>
<feature type="compositionally biased region" description="Basic residues" evidence="1">
    <location>
        <begin position="185"/>
        <end position="194"/>
    </location>
</feature>
<dbReference type="Proteomes" id="UP000001357">
    <property type="component" value="Unassembled WGS sequence"/>
</dbReference>
<evidence type="ECO:0000313" key="3">
    <source>
        <dbReference type="Proteomes" id="UP000001357"/>
    </source>
</evidence>
<name>A9UYY6_MONBE</name>